<dbReference type="OrthoDB" id="6572480at2759"/>
<dbReference type="SUPFAM" id="SSF47473">
    <property type="entry name" value="EF-hand"/>
    <property type="match status" value="1"/>
</dbReference>
<dbReference type="InterPro" id="IPR002048">
    <property type="entry name" value="EF_hand_dom"/>
</dbReference>
<evidence type="ECO:0000259" key="4">
    <source>
        <dbReference type="PROSITE" id="PS50222"/>
    </source>
</evidence>
<dbReference type="AlphaFoldDB" id="A0A8X6MTP4"/>
<evidence type="ECO:0000256" key="2">
    <source>
        <dbReference type="ARBA" id="ARBA00022737"/>
    </source>
</evidence>
<dbReference type="EMBL" id="BMAW01050884">
    <property type="protein sequence ID" value="GFS77466.1"/>
    <property type="molecule type" value="Genomic_DNA"/>
</dbReference>
<comment type="caution">
    <text evidence="5">The sequence shown here is derived from an EMBL/GenBank/DDBJ whole genome shotgun (WGS) entry which is preliminary data.</text>
</comment>
<keyword evidence="2" id="KW-0677">Repeat</keyword>
<dbReference type="PANTHER" id="PTHR13025:SF6">
    <property type="entry name" value="EF-HAND DOMAIN-CONTAINING PROTEIN-RELATED"/>
    <property type="match status" value="1"/>
</dbReference>
<gene>
    <name evidence="5" type="primary">EFHD2</name>
    <name evidence="5" type="ORF">NPIL_192971</name>
</gene>
<dbReference type="FunFam" id="1.10.238.10:FF:000112">
    <property type="entry name" value="EF-hand domain family, member D2"/>
    <property type="match status" value="1"/>
</dbReference>
<dbReference type="Proteomes" id="UP000887013">
    <property type="component" value="Unassembled WGS sequence"/>
</dbReference>
<dbReference type="Pfam" id="PF21008">
    <property type="entry name" value="AIF-1"/>
    <property type="match status" value="1"/>
</dbReference>
<name>A0A8X6MTP4_NEPPI</name>
<dbReference type="InterPro" id="IPR040365">
    <property type="entry name" value="EFHD1/2"/>
</dbReference>
<dbReference type="InterPro" id="IPR049025">
    <property type="entry name" value="AIF-1_EF_pair"/>
</dbReference>
<organism evidence="5 6">
    <name type="scientific">Nephila pilipes</name>
    <name type="common">Giant wood spider</name>
    <name type="synonym">Nephila maculata</name>
    <dbReference type="NCBI Taxonomy" id="299642"/>
    <lineage>
        <taxon>Eukaryota</taxon>
        <taxon>Metazoa</taxon>
        <taxon>Ecdysozoa</taxon>
        <taxon>Arthropoda</taxon>
        <taxon>Chelicerata</taxon>
        <taxon>Arachnida</taxon>
        <taxon>Araneae</taxon>
        <taxon>Araneomorphae</taxon>
        <taxon>Entelegynae</taxon>
        <taxon>Araneoidea</taxon>
        <taxon>Nephilidae</taxon>
        <taxon>Nephila</taxon>
    </lineage>
</organism>
<dbReference type="Gene3D" id="1.10.238.10">
    <property type="entry name" value="EF-hand"/>
    <property type="match status" value="1"/>
</dbReference>
<keyword evidence="6" id="KW-1185">Reference proteome</keyword>
<dbReference type="PROSITE" id="PS50222">
    <property type="entry name" value="EF_HAND_2"/>
    <property type="match status" value="2"/>
</dbReference>
<sequence length="199" mass="22844">MADSELSAILSQRQIINEGNGEISAFPNKKKYFNPYTEFKEFSMKEIKEYERMFKKFDVGNDGFIDLEELKRMMELLGAPQTHLALKDMIKEVDEDMDKKISFREFLLIYRKAKAGELDLSGGLSQLALLTEINVDEAGVGGAKNFFEAKIAEQTASSKFEEEIRAEQEERKREDELKRKRLAAFKEKANFFGQAATQS</sequence>
<protein>
    <submittedName>
        <fullName evidence="5">EF-hand domain-containing protein D2</fullName>
    </submittedName>
</protein>
<dbReference type="GO" id="GO:0005509">
    <property type="term" value="F:calcium ion binding"/>
    <property type="evidence" value="ECO:0007669"/>
    <property type="project" value="InterPro"/>
</dbReference>
<dbReference type="CDD" id="cd00051">
    <property type="entry name" value="EFh"/>
    <property type="match status" value="1"/>
</dbReference>
<evidence type="ECO:0000313" key="6">
    <source>
        <dbReference type="Proteomes" id="UP000887013"/>
    </source>
</evidence>
<accession>A0A8X6MTP4</accession>
<evidence type="ECO:0000256" key="1">
    <source>
        <dbReference type="ARBA" id="ARBA00022723"/>
    </source>
</evidence>
<feature type="domain" description="EF-hand" evidence="4">
    <location>
        <begin position="81"/>
        <end position="116"/>
    </location>
</feature>
<keyword evidence="3" id="KW-0106">Calcium</keyword>
<evidence type="ECO:0000256" key="3">
    <source>
        <dbReference type="ARBA" id="ARBA00022837"/>
    </source>
</evidence>
<reference evidence="5" key="1">
    <citation type="submission" date="2020-08" db="EMBL/GenBank/DDBJ databases">
        <title>Multicomponent nature underlies the extraordinary mechanical properties of spider dragline silk.</title>
        <authorList>
            <person name="Kono N."/>
            <person name="Nakamura H."/>
            <person name="Mori M."/>
            <person name="Yoshida Y."/>
            <person name="Ohtoshi R."/>
            <person name="Malay A.D."/>
            <person name="Moran D.A.P."/>
            <person name="Tomita M."/>
            <person name="Numata K."/>
            <person name="Arakawa K."/>
        </authorList>
    </citation>
    <scope>NUCLEOTIDE SEQUENCE</scope>
</reference>
<evidence type="ECO:0000313" key="5">
    <source>
        <dbReference type="EMBL" id="GFS77466.1"/>
    </source>
</evidence>
<feature type="domain" description="EF-hand" evidence="4">
    <location>
        <begin position="45"/>
        <end position="80"/>
    </location>
</feature>
<dbReference type="SMART" id="SM00054">
    <property type="entry name" value="EFh"/>
    <property type="match status" value="2"/>
</dbReference>
<keyword evidence="1" id="KW-0479">Metal-binding</keyword>
<dbReference type="InterPro" id="IPR011992">
    <property type="entry name" value="EF-hand-dom_pair"/>
</dbReference>
<dbReference type="PROSITE" id="PS00018">
    <property type="entry name" value="EF_HAND_1"/>
    <property type="match status" value="1"/>
</dbReference>
<proteinExistence type="predicted"/>
<dbReference type="InterPro" id="IPR018247">
    <property type="entry name" value="EF_Hand_1_Ca_BS"/>
</dbReference>
<dbReference type="PANTHER" id="PTHR13025">
    <property type="entry name" value="EF-HAND DOMAIN-CONTAINING PROTEIN D"/>
    <property type="match status" value="1"/>
</dbReference>